<dbReference type="GO" id="GO:0000272">
    <property type="term" value="P:polysaccharide catabolic process"/>
    <property type="evidence" value="ECO:0007669"/>
    <property type="project" value="UniProtKB-KW"/>
</dbReference>
<comment type="similarity">
    <text evidence="9">Belongs to the glycosyl hydrolase 18 family.</text>
</comment>
<dbReference type="GO" id="GO:0008843">
    <property type="term" value="F:endochitinase activity"/>
    <property type="evidence" value="ECO:0007669"/>
    <property type="project" value="UniProtKB-EC"/>
</dbReference>
<protein>
    <recommendedName>
        <fullName evidence="2">chitinase</fullName>
        <ecNumber evidence="2">3.2.1.14</ecNumber>
    </recommendedName>
</protein>
<feature type="transmembrane region" description="Helical" evidence="10">
    <location>
        <begin position="6"/>
        <end position="25"/>
    </location>
</feature>
<feature type="domain" description="GH18" evidence="11">
    <location>
        <begin position="67"/>
        <end position="471"/>
    </location>
</feature>
<dbReference type="CDD" id="cd06548">
    <property type="entry name" value="GH18_chitinase"/>
    <property type="match status" value="1"/>
</dbReference>
<keyword evidence="10" id="KW-0812">Transmembrane</keyword>
<dbReference type="Gene3D" id="3.20.20.80">
    <property type="entry name" value="Glycosidases"/>
    <property type="match status" value="1"/>
</dbReference>
<dbReference type="OrthoDB" id="76388at2759"/>
<keyword evidence="10" id="KW-0472">Membrane</keyword>
<dbReference type="Pfam" id="PF00704">
    <property type="entry name" value="Glyco_hydro_18"/>
    <property type="match status" value="1"/>
</dbReference>
<keyword evidence="7" id="KW-0624">Polysaccharide degradation</keyword>
<dbReference type="InterPro" id="IPR011583">
    <property type="entry name" value="Chitinase_II/V-like_cat"/>
</dbReference>
<evidence type="ECO:0000256" key="10">
    <source>
        <dbReference type="SAM" id="Phobius"/>
    </source>
</evidence>
<dbReference type="SMART" id="SM00636">
    <property type="entry name" value="Glyco_18"/>
    <property type="match status" value="1"/>
</dbReference>
<organism evidence="12 13">
    <name type="scientific">Lachancea mirantina</name>
    <dbReference type="NCBI Taxonomy" id="1230905"/>
    <lineage>
        <taxon>Eukaryota</taxon>
        <taxon>Fungi</taxon>
        <taxon>Dikarya</taxon>
        <taxon>Ascomycota</taxon>
        <taxon>Saccharomycotina</taxon>
        <taxon>Saccharomycetes</taxon>
        <taxon>Saccharomycetales</taxon>
        <taxon>Saccharomycetaceae</taxon>
        <taxon>Lachancea</taxon>
    </lineage>
</organism>
<gene>
    <name evidence="12" type="ORF">LAMI_0E13960G</name>
</gene>
<dbReference type="SUPFAM" id="SSF54556">
    <property type="entry name" value="Chitinase insertion domain"/>
    <property type="match status" value="1"/>
</dbReference>
<comment type="catalytic activity">
    <reaction evidence="1">
        <text>Random endo-hydrolysis of N-acetyl-beta-D-glucosaminide (1-&gt;4)-beta-linkages in chitin and chitodextrins.</text>
        <dbReference type="EC" id="3.2.1.14"/>
    </reaction>
</comment>
<dbReference type="InterPro" id="IPR050314">
    <property type="entry name" value="Glycosyl_Hydrlase_18"/>
</dbReference>
<evidence type="ECO:0000313" key="13">
    <source>
        <dbReference type="Proteomes" id="UP000191024"/>
    </source>
</evidence>
<evidence type="ECO:0000256" key="1">
    <source>
        <dbReference type="ARBA" id="ARBA00000822"/>
    </source>
</evidence>
<dbReference type="InterPro" id="IPR029070">
    <property type="entry name" value="Chitinase_insertion_sf"/>
</dbReference>
<dbReference type="InterPro" id="IPR017853">
    <property type="entry name" value="GH"/>
</dbReference>
<dbReference type="PANTHER" id="PTHR11177:SF317">
    <property type="entry name" value="CHITINASE 12-RELATED"/>
    <property type="match status" value="1"/>
</dbReference>
<evidence type="ECO:0000313" key="12">
    <source>
        <dbReference type="EMBL" id="SCU93325.1"/>
    </source>
</evidence>
<dbReference type="GO" id="GO:0005576">
    <property type="term" value="C:extracellular region"/>
    <property type="evidence" value="ECO:0007669"/>
    <property type="project" value="TreeGrafter"/>
</dbReference>
<evidence type="ECO:0000256" key="8">
    <source>
        <dbReference type="RuleBase" id="RU000489"/>
    </source>
</evidence>
<name>A0A1G4JR69_9SACH</name>
<keyword evidence="10" id="KW-1133">Transmembrane helix</keyword>
<dbReference type="InterPro" id="IPR001223">
    <property type="entry name" value="Glyco_hydro18_cat"/>
</dbReference>
<evidence type="ECO:0000256" key="9">
    <source>
        <dbReference type="RuleBase" id="RU004453"/>
    </source>
</evidence>
<dbReference type="PANTHER" id="PTHR11177">
    <property type="entry name" value="CHITINASE"/>
    <property type="match status" value="1"/>
</dbReference>
<dbReference type="SUPFAM" id="SSF51445">
    <property type="entry name" value="(Trans)glycosidases"/>
    <property type="match status" value="1"/>
</dbReference>
<proteinExistence type="inferred from homology"/>
<dbReference type="PROSITE" id="PS51910">
    <property type="entry name" value="GH18_2"/>
    <property type="match status" value="1"/>
</dbReference>
<keyword evidence="6 8" id="KW-0326">Glycosidase</keyword>
<reference evidence="12 13" key="1">
    <citation type="submission" date="2016-03" db="EMBL/GenBank/DDBJ databases">
        <authorList>
            <person name="Devillers H."/>
        </authorList>
    </citation>
    <scope>NUCLEOTIDE SEQUENCE [LARGE SCALE GENOMIC DNA]</scope>
    <source>
        <strain evidence="12">CBS 11717</strain>
    </source>
</reference>
<evidence type="ECO:0000256" key="6">
    <source>
        <dbReference type="ARBA" id="ARBA00023295"/>
    </source>
</evidence>
<dbReference type="GO" id="GO:0008061">
    <property type="term" value="F:chitin binding"/>
    <property type="evidence" value="ECO:0007669"/>
    <property type="project" value="InterPro"/>
</dbReference>
<keyword evidence="4" id="KW-0146">Chitin degradation</keyword>
<evidence type="ECO:0000259" key="11">
    <source>
        <dbReference type="PROSITE" id="PS51910"/>
    </source>
</evidence>
<sequence>MKHSVILNTLFLGFFIGFIVEMVFLQRVWRKKTTDAFKGVFNQEASDSAKVSHDSDMKNVGENDKSYVSGVYYSNWSPFPPRSHFPHDVNLERITHLYYSFFIIDQDTGECKSSDEWSDFQMDTYKDWYAKSYGLHDENRHHSHDAKEVLPMGCLGELFYLRKARHLSKLNITDGAEQFSTILSIGGWSNRQAFPVIVRDKNKMGAFIRSAVESMVKYGFDGIDIDWEFPRNDGIEPQAYCDLMSSLKEALSNLEKTIFGADSENHFLLTTAIPALVENLEFLPLSQVDEYVDYWNLMAYDFSGSWSSKTAYHSSLFASKNDQTTPCTDMGVRFLIDQAKVPSRKIVLGMPAYGRGFTRVKLHAYDEPVIGHNFKGVGGASEGEPGIWQYNQLPLNGTEEQFDADAVSAYSIDVQKRTLVVYDNTESMKRKAQYVMDNNLAGGFWWESCGDYQTDKSRSLIVTFTDVLPALDKKPSIFTRTEMANFYAAHYPSELLSQILK</sequence>
<dbReference type="EMBL" id="LT598465">
    <property type="protein sequence ID" value="SCU93325.1"/>
    <property type="molecule type" value="Genomic_DNA"/>
</dbReference>
<keyword evidence="3 8" id="KW-0378">Hydrolase</keyword>
<keyword evidence="13" id="KW-1185">Reference proteome</keyword>
<evidence type="ECO:0000256" key="2">
    <source>
        <dbReference type="ARBA" id="ARBA00012729"/>
    </source>
</evidence>
<dbReference type="EC" id="3.2.1.14" evidence="2"/>
<evidence type="ECO:0000256" key="5">
    <source>
        <dbReference type="ARBA" id="ARBA00023277"/>
    </source>
</evidence>
<keyword evidence="5" id="KW-0119">Carbohydrate metabolism</keyword>
<dbReference type="InterPro" id="IPR001579">
    <property type="entry name" value="Glyco_hydro_18_chit_AS"/>
</dbReference>
<dbReference type="Proteomes" id="UP000191024">
    <property type="component" value="Chromosome E"/>
</dbReference>
<dbReference type="Gene3D" id="3.10.50.10">
    <property type="match status" value="1"/>
</dbReference>
<evidence type="ECO:0000256" key="4">
    <source>
        <dbReference type="ARBA" id="ARBA00023024"/>
    </source>
</evidence>
<dbReference type="AlphaFoldDB" id="A0A1G4JR69"/>
<evidence type="ECO:0000256" key="3">
    <source>
        <dbReference type="ARBA" id="ARBA00022801"/>
    </source>
</evidence>
<dbReference type="PROSITE" id="PS01095">
    <property type="entry name" value="GH18_1"/>
    <property type="match status" value="1"/>
</dbReference>
<dbReference type="STRING" id="1230905.A0A1G4JR69"/>
<evidence type="ECO:0000256" key="7">
    <source>
        <dbReference type="ARBA" id="ARBA00023326"/>
    </source>
</evidence>
<dbReference type="GO" id="GO:0006032">
    <property type="term" value="P:chitin catabolic process"/>
    <property type="evidence" value="ECO:0007669"/>
    <property type="project" value="UniProtKB-KW"/>
</dbReference>
<accession>A0A1G4JR69</accession>